<dbReference type="Pfam" id="PF20183">
    <property type="entry name" value="DUF6546"/>
    <property type="match status" value="1"/>
</dbReference>
<organism evidence="2 3">
    <name type="scientific">Massariosphaeria phaeospora</name>
    <dbReference type="NCBI Taxonomy" id="100035"/>
    <lineage>
        <taxon>Eukaryota</taxon>
        <taxon>Fungi</taxon>
        <taxon>Dikarya</taxon>
        <taxon>Ascomycota</taxon>
        <taxon>Pezizomycotina</taxon>
        <taxon>Dothideomycetes</taxon>
        <taxon>Pleosporomycetidae</taxon>
        <taxon>Pleosporales</taxon>
        <taxon>Pleosporales incertae sedis</taxon>
        <taxon>Massariosphaeria</taxon>
    </lineage>
</organism>
<proteinExistence type="predicted"/>
<dbReference type="EMBL" id="JAADJZ010000001">
    <property type="protein sequence ID" value="KAF2877748.1"/>
    <property type="molecule type" value="Genomic_DNA"/>
</dbReference>
<sequence>MYWTSLAAELRAMILEELIQEGNVAHCASVCREWQAAIEQHNFNSLKLTAQDIPMFKIMATRNLSLIRYIWCCIEVRDYDCAECDLDETPNARETNHATFKDGIRTILCALSKLPLNLNMTFDISIYSPSDSQHYFQYIRFEPANALSSRGPLQHARPHESMQTLSAPLQSLTAIDRMFPDIEFEEEDDEGKDDFWTYVPQVPCVTHLLLRRQTRRRWDPIGLSRLVATSQVCKICVMSHGENGGDITNDTQTYVNSELFFKSLVLNTMKRMTIFEDLNETYITANSTGLHATMDAEPVRTTSTKLTRQLAEASLGLQHLSAAFIIDARQFGQVRQPSWIWEQLQTLSITSRDLVPYQGPKVNDLIYSAAQAIKTMPKLQTMELWNGGLGHAAVFRYKSGKPGGGGFAIAWRASWALQFEPRVVAAWESVAGTSRDAGQYLQIDNELLAPAQIRSHGEAVLILELEIEVACSVSIQQIHREHL</sequence>
<feature type="domain" description="DUF6546" evidence="1">
    <location>
        <begin position="268"/>
        <end position="469"/>
    </location>
</feature>
<protein>
    <recommendedName>
        <fullName evidence="1">DUF6546 domain-containing protein</fullName>
    </recommendedName>
</protein>
<dbReference type="AlphaFoldDB" id="A0A7C8IF02"/>
<reference evidence="2 3" key="1">
    <citation type="submission" date="2020-01" db="EMBL/GenBank/DDBJ databases">
        <authorList>
            <consortium name="DOE Joint Genome Institute"/>
            <person name="Haridas S."/>
            <person name="Albert R."/>
            <person name="Binder M."/>
            <person name="Bloem J."/>
            <person name="Labutti K."/>
            <person name="Salamov A."/>
            <person name="Andreopoulos B."/>
            <person name="Baker S.E."/>
            <person name="Barry K."/>
            <person name="Bills G."/>
            <person name="Bluhm B.H."/>
            <person name="Cannon C."/>
            <person name="Castanera R."/>
            <person name="Culley D.E."/>
            <person name="Daum C."/>
            <person name="Ezra D."/>
            <person name="Gonzalez J.B."/>
            <person name="Henrissat B."/>
            <person name="Kuo A."/>
            <person name="Liang C."/>
            <person name="Lipzen A."/>
            <person name="Lutzoni F."/>
            <person name="Magnuson J."/>
            <person name="Mondo S."/>
            <person name="Nolan M."/>
            <person name="Ohm R."/>
            <person name="Pangilinan J."/>
            <person name="Park H.-J.H."/>
            <person name="Ramirez L."/>
            <person name="Alfaro M."/>
            <person name="Sun H."/>
            <person name="Tritt A."/>
            <person name="Yoshinaga Y."/>
            <person name="Zwiers L.-H.L."/>
            <person name="Turgeon B.G."/>
            <person name="Goodwin S.B."/>
            <person name="Spatafora J.W."/>
            <person name="Crous P.W."/>
            <person name="Grigoriev I.V."/>
        </authorList>
    </citation>
    <scope>NUCLEOTIDE SEQUENCE [LARGE SCALE GENOMIC DNA]</scope>
    <source>
        <strain evidence="2 3">CBS 611.86</strain>
    </source>
</reference>
<evidence type="ECO:0000259" key="1">
    <source>
        <dbReference type="Pfam" id="PF20183"/>
    </source>
</evidence>
<comment type="caution">
    <text evidence="2">The sequence shown here is derived from an EMBL/GenBank/DDBJ whole genome shotgun (WGS) entry which is preliminary data.</text>
</comment>
<name>A0A7C8IF02_9PLEO</name>
<evidence type="ECO:0000313" key="3">
    <source>
        <dbReference type="Proteomes" id="UP000481861"/>
    </source>
</evidence>
<accession>A0A7C8IF02</accession>
<dbReference type="OrthoDB" id="3771697at2759"/>
<evidence type="ECO:0000313" key="2">
    <source>
        <dbReference type="EMBL" id="KAF2877748.1"/>
    </source>
</evidence>
<keyword evidence="3" id="KW-1185">Reference proteome</keyword>
<dbReference type="InterPro" id="IPR046676">
    <property type="entry name" value="DUF6546"/>
</dbReference>
<gene>
    <name evidence="2" type="ORF">BDV95DRAFT_600450</name>
</gene>
<dbReference type="Proteomes" id="UP000481861">
    <property type="component" value="Unassembled WGS sequence"/>
</dbReference>